<feature type="domain" description="Type II secretion system protein GspF" evidence="7">
    <location>
        <begin position="142"/>
        <end position="267"/>
    </location>
</feature>
<evidence type="ECO:0000313" key="8">
    <source>
        <dbReference type="EMBL" id="NNU27254.1"/>
    </source>
</evidence>
<evidence type="ECO:0000256" key="5">
    <source>
        <dbReference type="ARBA" id="ARBA00023136"/>
    </source>
</evidence>
<evidence type="ECO:0000313" key="9">
    <source>
        <dbReference type="Proteomes" id="UP000557204"/>
    </source>
</evidence>
<dbReference type="EMBL" id="JABFAJ010000011">
    <property type="protein sequence ID" value="NNU27254.1"/>
    <property type="molecule type" value="Genomic_DNA"/>
</dbReference>
<dbReference type="RefSeq" id="WP_171246748.1">
    <property type="nucleotide sequence ID" value="NZ_JABFAJ010000011.1"/>
</dbReference>
<protein>
    <submittedName>
        <fullName evidence="8">Type II secretion system protein F</fullName>
    </submittedName>
</protein>
<feature type="transmembrane region" description="Helical" evidence="6">
    <location>
        <begin position="248"/>
        <end position="268"/>
    </location>
</feature>
<sequence length="309" mass="33075">MNPALWGPLTVGLALTVGALVLIAPHRAHLPRSRRRPDAAPEDGRLADAAATATRLVARAMRRREGSVAIALDLAGVRRRPQDVVFLVLVAFVVLGAVGLLIGGPWLMLLLALVAPVATVLWVRVRTSRRRAAFADQLDDTLQLVAGSLRAGHSLLQALAGVAQQADDPTSAELARIVNETRVGRPLSLALEEAAIRMANEDFSWVAQAITINREVGGNLADVLDGVGVTIRERNQIRRHVDALSADGRLSGVILVALPFVVAGFLLLTNPTYLAPFVQHPLGIVALVVAALLLVVGSIWMRKVVRIRF</sequence>
<proteinExistence type="predicted"/>
<comment type="subcellular location">
    <subcellularLocation>
        <location evidence="1">Cell membrane</location>
        <topology evidence="1">Multi-pass membrane protein</topology>
    </subcellularLocation>
</comment>
<dbReference type="Pfam" id="PF00482">
    <property type="entry name" value="T2SSF"/>
    <property type="match status" value="1"/>
</dbReference>
<keyword evidence="3 6" id="KW-0812">Transmembrane</keyword>
<dbReference type="AlphaFoldDB" id="A0A849JXD8"/>
<keyword evidence="4 6" id="KW-1133">Transmembrane helix</keyword>
<comment type="caution">
    <text evidence="8">The sequence shown here is derived from an EMBL/GenBank/DDBJ whole genome shotgun (WGS) entry which is preliminary data.</text>
</comment>
<dbReference type="Gene3D" id="1.20.81.30">
    <property type="entry name" value="Type II secretion system (T2SS), domain F"/>
    <property type="match status" value="1"/>
</dbReference>
<evidence type="ECO:0000256" key="4">
    <source>
        <dbReference type="ARBA" id="ARBA00022989"/>
    </source>
</evidence>
<name>A0A849JXD8_9MICO</name>
<feature type="transmembrane region" description="Helical" evidence="6">
    <location>
        <begin position="6"/>
        <end position="25"/>
    </location>
</feature>
<feature type="transmembrane region" description="Helical" evidence="6">
    <location>
        <begin position="280"/>
        <end position="301"/>
    </location>
</feature>
<accession>A0A849JXD8</accession>
<evidence type="ECO:0000256" key="3">
    <source>
        <dbReference type="ARBA" id="ARBA00022692"/>
    </source>
</evidence>
<reference evidence="8 9" key="1">
    <citation type="submission" date="2020-05" db="EMBL/GenBank/DDBJ databases">
        <title>Genome sequence of Isoptericola sp. JC619 isolated from Chilika lagoon, India.</title>
        <authorList>
            <person name="Kumar D."/>
            <person name="Appam K."/>
            <person name="Gandham S."/>
            <person name="Uppada J."/>
            <person name="Sasikala C."/>
            <person name="Venkata Ramana C."/>
        </authorList>
    </citation>
    <scope>NUCLEOTIDE SEQUENCE [LARGE SCALE GENOMIC DNA]</scope>
    <source>
        <strain evidence="8 9">JC619</strain>
    </source>
</reference>
<evidence type="ECO:0000259" key="7">
    <source>
        <dbReference type="Pfam" id="PF00482"/>
    </source>
</evidence>
<dbReference type="InterPro" id="IPR018076">
    <property type="entry name" value="T2SS_GspF_dom"/>
</dbReference>
<keyword evidence="2" id="KW-1003">Cell membrane</keyword>
<feature type="transmembrane region" description="Helical" evidence="6">
    <location>
        <begin position="84"/>
        <end position="102"/>
    </location>
</feature>
<organism evidence="8 9">
    <name type="scientific">Isoptericola sediminis</name>
    <dbReference type="NCBI Taxonomy" id="2733572"/>
    <lineage>
        <taxon>Bacteria</taxon>
        <taxon>Bacillati</taxon>
        <taxon>Actinomycetota</taxon>
        <taxon>Actinomycetes</taxon>
        <taxon>Micrococcales</taxon>
        <taxon>Promicromonosporaceae</taxon>
        <taxon>Isoptericola</taxon>
    </lineage>
</organism>
<keyword evidence="5 6" id="KW-0472">Membrane</keyword>
<evidence type="ECO:0000256" key="6">
    <source>
        <dbReference type="SAM" id="Phobius"/>
    </source>
</evidence>
<evidence type="ECO:0000256" key="2">
    <source>
        <dbReference type="ARBA" id="ARBA00022475"/>
    </source>
</evidence>
<gene>
    <name evidence="8" type="ORF">HLI28_06825</name>
</gene>
<evidence type="ECO:0000256" key="1">
    <source>
        <dbReference type="ARBA" id="ARBA00004651"/>
    </source>
</evidence>
<dbReference type="PANTHER" id="PTHR35007">
    <property type="entry name" value="INTEGRAL MEMBRANE PROTEIN-RELATED"/>
    <property type="match status" value="1"/>
</dbReference>
<feature type="transmembrane region" description="Helical" evidence="6">
    <location>
        <begin position="108"/>
        <end position="125"/>
    </location>
</feature>
<dbReference type="Proteomes" id="UP000557204">
    <property type="component" value="Unassembled WGS sequence"/>
</dbReference>
<keyword evidence="9" id="KW-1185">Reference proteome</keyword>
<dbReference type="InterPro" id="IPR042094">
    <property type="entry name" value="T2SS_GspF_sf"/>
</dbReference>
<dbReference type="PANTHER" id="PTHR35007:SF1">
    <property type="entry name" value="PILUS ASSEMBLY PROTEIN"/>
    <property type="match status" value="1"/>
</dbReference>
<dbReference type="GO" id="GO:0005886">
    <property type="term" value="C:plasma membrane"/>
    <property type="evidence" value="ECO:0007669"/>
    <property type="project" value="UniProtKB-SubCell"/>
</dbReference>